<dbReference type="Pfam" id="PF04551">
    <property type="entry name" value="GcpE"/>
    <property type="match status" value="1"/>
</dbReference>
<dbReference type="PIRSF" id="PIRSF004640">
    <property type="entry name" value="IspG"/>
    <property type="match status" value="1"/>
</dbReference>
<dbReference type="AlphaFoldDB" id="U2FS66"/>
<dbReference type="HAMAP" id="MF_00159">
    <property type="entry name" value="IspG"/>
    <property type="match status" value="1"/>
</dbReference>
<dbReference type="InterPro" id="IPR004588">
    <property type="entry name" value="IspG_bac-typ"/>
</dbReference>
<keyword evidence="1 7" id="KW-0004">4Fe-4S</keyword>
<feature type="binding site" evidence="7">
    <location>
        <position position="302"/>
    </location>
    <ligand>
        <name>[4Fe-4S] cluster</name>
        <dbReference type="ChEBI" id="CHEBI:49883"/>
    </ligand>
</feature>
<feature type="domain" description="IspG TIM-barrel" evidence="8">
    <location>
        <begin position="9"/>
        <end position="249"/>
    </location>
</feature>
<evidence type="ECO:0000256" key="6">
    <source>
        <dbReference type="ARBA" id="ARBA00023229"/>
    </source>
</evidence>
<dbReference type="Gene3D" id="3.20.20.20">
    <property type="entry name" value="Dihydropteroate synthase-like"/>
    <property type="match status" value="1"/>
</dbReference>
<accession>U2FS66</accession>
<dbReference type="GO" id="GO:0051539">
    <property type="term" value="F:4 iron, 4 sulfur cluster binding"/>
    <property type="evidence" value="ECO:0007669"/>
    <property type="project" value="UniProtKB-UniRule"/>
</dbReference>
<reference evidence="10 11" key="1">
    <citation type="journal article" date="2011" name="J. Bacteriol.">
        <title>Genome sequence of Haloplasma contractile, an unusual contractile bacterium from a deep-sea anoxic brine lake.</title>
        <authorList>
            <person name="Antunes A."/>
            <person name="Alam I."/>
            <person name="El Dorry H."/>
            <person name="Siam R."/>
            <person name="Robertson A."/>
            <person name="Bajic V.B."/>
            <person name="Stingl U."/>
        </authorList>
    </citation>
    <scope>NUCLEOTIDE SEQUENCE [LARGE SCALE GENOMIC DNA]</scope>
    <source>
        <strain evidence="10 11">SSD-17B</strain>
    </source>
</reference>
<dbReference type="EC" id="1.17.7.3" evidence="7"/>
<dbReference type="OrthoDB" id="9803214at2"/>
<dbReference type="GO" id="GO:0005506">
    <property type="term" value="F:iron ion binding"/>
    <property type="evidence" value="ECO:0007669"/>
    <property type="project" value="InterPro"/>
</dbReference>
<dbReference type="SUPFAM" id="SSF56014">
    <property type="entry name" value="Nitrite and sulphite reductase 4Fe-4S domain-like"/>
    <property type="match status" value="1"/>
</dbReference>
<dbReference type="InterPro" id="IPR016425">
    <property type="entry name" value="IspG_bac"/>
</dbReference>
<dbReference type="Pfam" id="PF26540">
    <property type="entry name" value="GcpE_C"/>
    <property type="match status" value="1"/>
</dbReference>
<comment type="cofactor">
    <cofactor evidence="7">
        <name>[4Fe-4S] cluster</name>
        <dbReference type="ChEBI" id="CHEBI:49883"/>
    </cofactor>
    <text evidence="7">Binds 1 [4Fe-4S] cluster.</text>
</comment>
<comment type="similarity">
    <text evidence="7">Belongs to the IspG family.</text>
</comment>
<dbReference type="eggNOG" id="COG0821">
    <property type="taxonomic scope" value="Bacteria"/>
</dbReference>
<protein>
    <recommendedName>
        <fullName evidence="7">4-hydroxy-3-methylbut-2-en-1-yl diphosphate synthase (flavodoxin)</fullName>
        <ecNumber evidence="7">1.17.7.3</ecNumber>
    </recommendedName>
    <alternativeName>
        <fullName evidence="7">1-hydroxy-2-methyl-2-(E)-butenyl 4-diphosphate synthase</fullName>
    </alternativeName>
</protein>
<name>U2FS66_9MOLU</name>
<dbReference type="Proteomes" id="UP000005707">
    <property type="component" value="Unassembled WGS sequence"/>
</dbReference>
<feature type="binding site" evidence="7">
    <location>
        <position position="267"/>
    </location>
    <ligand>
        <name>[4Fe-4S] cluster</name>
        <dbReference type="ChEBI" id="CHEBI:49883"/>
    </ligand>
</feature>
<dbReference type="NCBIfam" id="NF001540">
    <property type="entry name" value="PRK00366.1"/>
    <property type="match status" value="1"/>
</dbReference>
<dbReference type="GO" id="GO:0141197">
    <property type="term" value="F:4-hydroxy-3-methylbut-2-enyl-diphosphate synthase activity (flavodoxin)"/>
    <property type="evidence" value="ECO:0007669"/>
    <property type="project" value="UniProtKB-EC"/>
</dbReference>
<evidence type="ECO:0000256" key="4">
    <source>
        <dbReference type="ARBA" id="ARBA00023004"/>
    </source>
</evidence>
<keyword evidence="2 7" id="KW-0479">Metal-binding</keyword>
<dbReference type="FunFam" id="3.30.413.10:FF:000005">
    <property type="entry name" value="4-hydroxy-3-methylbut-2-en-1-yl diphosphate synthase (flavodoxin)"/>
    <property type="match status" value="1"/>
</dbReference>
<evidence type="ECO:0000259" key="9">
    <source>
        <dbReference type="Pfam" id="PF26540"/>
    </source>
</evidence>
<dbReference type="GO" id="GO:0019288">
    <property type="term" value="P:isopentenyl diphosphate biosynthetic process, methylerythritol 4-phosphate pathway"/>
    <property type="evidence" value="ECO:0007669"/>
    <property type="project" value="UniProtKB-UniRule"/>
</dbReference>
<evidence type="ECO:0000256" key="2">
    <source>
        <dbReference type="ARBA" id="ARBA00022723"/>
    </source>
</evidence>
<evidence type="ECO:0000256" key="1">
    <source>
        <dbReference type="ARBA" id="ARBA00022485"/>
    </source>
</evidence>
<dbReference type="RefSeq" id="WP_021030980.1">
    <property type="nucleotide sequence ID" value="NZ_AFNU02000001.1"/>
</dbReference>
<dbReference type="NCBIfam" id="TIGR00612">
    <property type="entry name" value="ispG_gcpE"/>
    <property type="match status" value="1"/>
</dbReference>
<dbReference type="SUPFAM" id="SSF51717">
    <property type="entry name" value="Dihydropteroate synthetase-like"/>
    <property type="match status" value="1"/>
</dbReference>
<dbReference type="InterPro" id="IPR011005">
    <property type="entry name" value="Dihydropteroate_synth-like_sf"/>
</dbReference>
<dbReference type="InterPro" id="IPR058578">
    <property type="entry name" value="IspG_TIM"/>
</dbReference>
<keyword evidence="6 7" id="KW-0414">Isoprene biosynthesis</keyword>
<sequence>MTITHRKDTRKVRVGSLYMGGSNEVIIQSMTTTKTHDIEATVKQIKRLEKVGCQVIRVAVLGLDDAEAIKEIKKQINIPLVADIHFNYRLALKAIENGVDLIRLNPGNIGADENVKKVAQACKLAKIPIRIGVNTGSIEKHILEKYGHPTPEAMVESAKYHVELLEKFDFYDILISLKASDVDMAVKAYRLAAETFEYPLHLGITEAGTKFTGTIKSAIGIGIMLYEGIGSTIRVSLSADPVEEIKVCKQILKNVGLSSKVPTLISCPTCGRIQFDLFPVAQEIEDYLEKIESDIKVAVMGCAVNGPGEAREADIGIAGGKGMGLLMKNGEVIRKVKQEDMVNALKEEIDLMVKERSK</sequence>
<evidence type="ECO:0000256" key="7">
    <source>
        <dbReference type="HAMAP-Rule" id="MF_00159"/>
    </source>
</evidence>
<gene>
    <name evidence="7 10" type="primary">ispG</name>
    <name evidence="10" type="ORF">HLPCO_000460</name>
</gene>
<reference evidence="10 11" key="2">
    <citation type="journal article" date="2013" name="PLoS ONE">
        <title>INDIGO - INtegrated Data Warehouse of MIcrobial GenOmes with Examples from the Red Sea Extremophiles.</title>
        <authorList>
            <person name="Alam I."/>
            <person name="Antunes A."/>
            <person name="Kamau A.A."/>
            <person name="Ba Alawi W."/>
            <person name="Kalkatawi M."/>
            <person name="Stingl U."/>
            <person name="Bajic V.B."/>
        </authorList>
    </citation>
    <scope>NUCLEOTIDE SEQUENCE [LARGE SCALE GENOMIC DNA]</scope>
    <source>
        <strain evidence="10 11">SSD-17B</strain>
    </source>
</reference>
<dbReference type="UniPathway" id="UPA00056">
    <property type="reaction ID" value="UER00096"/>
</dbReference>
<feature type="binding site" evidence="7">
    <location>
        <position position="309"/>
    </location>
    <ligand>
        <name>[4Fe-4S] cluster</name>
        <dbReference type="ChEBI" id="CHEBI:49883"/>
    </ligand>
</feature>
<comment type="catalytic activity">
    <reaction evidence="7">
        <text>(2E)-4-hydroxy-3-methylbut-2-enyl diphosphate + oxidized [flavodoxin] + H2O + 2 H(+) = 2-C-methyl-D-erythritol 2,4-cyclic diphosphate + reduced [flavodoxin]</text>
        <dbReference type="Rhea" id="RHEA:43604"/>
        <dbReference type="Rhea" id="RHEA-COMP:10622"/>
        <dbReference type="Rhea" id="RHEA-COMP:10623"/>
        <dbReference type="ChEBI" id="CHEBI:15377"/>
        <dbReference type="ChEBI" id="CHEBI:15378"/>
        <dbReference type="ChEBI" id="CHEBI:57618"/>
        <dbReference type="ChEBI" id="CHEBI:58210"/>
        <dbReference type="ChEBI" id="CHEBI:58483"/>
        <dbReference type="ChEBI" id="CHEBI:128753"/>
        <dbReference type="EC" id="1.17.7.3"/>
    </reaction>
</comment>
<keyword evidence="4 7" id="KW-0408">Iron</keyword>
<dbReference type="STRING" id="1033810.HLPCO_000460"/>
<evidence type="ECO:0000256" key="3">
    <source>
        <dbReference type="ARBA" id="ARBA00023002"/>
    </source>
</evidence>
<comment type="pathway">
    <text evidence="7">Isoprenoid biosynthesis; isopentenyl diphosphate biosynthesis via DXP pathway; isopentenyl diphosphate from 1-deoxy-D-xylulose 5-phosphate: step 5/6.</text>
</comment>
<dbReference type="InterPro" id="IPR058579">
    <property type="entry name" value="IspG_C"/>
</dbReference>
<dbReference type="GO" id="GO:0046429">
    <property type="term" value="F:4-hydroxy-3-methylbut-2-en-1-yl diphosphate synthase activity (ferredoxin)"/>
    <property type="evidence" value="ECO:0007669"/>
    <property type="project" value="UniProtKB-UniRule"/>
</dbReference>
<dbReference type="GO" id="GO:0016114">
    <property type="term" value="P:terpenoid biosynthetic process"/>
    <property type="evidence" value="ECO:0007669"/>
    <property type="project" value="InterPro"/>
</dbReference>
<dbReference type="EMBL" id="AFNU02000001">
    <property type="protein sequence ID" value="ERJ13794.1"/>
    <property type="molecule type" value="Genomic_DNA"/>
</dbReference>
<dbReference type="Gene3D" id="3.30.413.10">
    <property type="entry name" value="Sulfite Reductase Hemoprotein, domain 1"/>
    <property type="match status" value="1"/>
</dbReference>
<evidence type="ECO:0000313" key="10">
    <source>
        <dbReference type="EMBL" id="ERJ13794.1"/>
    </source>
</evidence>
<dbReference type="PANTHER" id="PTHR30454:SF0">
    <property type="entry name" value="4-HYDROXY-3-METHYLBUT-2-EN-1-YL DIPHOSPHATE SYNTHASE (FERREDOXIN), CHLOROPLASTIC"/>
    <property type="match status" value="1"/>
</dbReference>
<evidence type="ECO:0000259" key="8">
    <source>
        <dbReference type="Pfam" id="PF04551"/>
    </source>
</evidence>
<keyword evidence="11" id="KW-1185">Reference proteome</keyword>
<dbReference type="FunCoup" id="U2FS66">
    <property type="interactions" value="206"/>
</dbReference>
<comment type="function">
    <text evidence="7">Converts 2C-methyl-D-erythritol 2,4-cyclodiphosphate (ME-2,4cPP) into 1-hydroxy-2-methyl-2-(E)-butenyl 4-diphosphate.</text>
</comment>
<dbReference type="FunFam" id="3.20.20.20:FF:000001">
    <property type="entry name" value="4-hydroxy-3-methylbut-2-en-1-yl diphosphate synthase (flavodoxin)"/>
    <property type="match status" value="1"/>
</dbReference>
<dbReference type="InterPro" id="IPR045854">
    <property type="entry name" value="NO2/SO3_Rdtase_4Fe4S_sf"/>
</dbReference>
<feature type="domain" description="IspG C-terminal" evidence="9">
    <location>
        <begin position="264"/>
        <end position="350"/>
    </location>
</feature>
<comment type="caution">
    <text evidence="10">The sequence shown here is derived from an EMBL/GenBank/DDBJ whole genome shotgun (WGS) entry which is preliminary data.</text>
</comment>
<organism evidence="10 11">
    <name type="scientific">Haloplasma contractile SSD-17B</name>
    <dbReference type="NCBI Taxonomy" id="1033810"/>
    <lineage>
        <taxon>Bacteria</taxon>
        <taxon>Bacillati</taxon>
        <taxon>Mycoplasmatota</taxon>
        <taxon>Mollicutes</taxon>
        <taxon>Haloplasmatales</taxon>
        <taxon>Haloplasmataceae</taxon>
        <taxon>Haloplasma</taxon>
    </lineage>
</organism>
<dbReference type="InParanoid" id="U2FS66"/>
<proteinExistence type="inferred from homology"/>
<evidence type="ECO:0000313" key="11">
    <source>
        <dbReference type="Proteomes" id="UP000005707"/>
    </source>
</evidence>
<evidence type="ECO:0000256" key="5">
    <source>
        <dbReference type="ARBA" id="ARBA00023014"/>
    </source>
</evidence>
<keyword evidence="5 7" id="KW-0411">Iron-sulfur</keyword>
<dbReference type="PANTHER" id="PTHR30454">
    <property type="entry name" value="4-HYDROXY-3-METHYLBUT-2-EN-1-YL DIPHOSPHATE SYNTHASE"/>
    <property type="match status" value="1"/>
</dbReference>
<keyword evidence="3 7" id="KW-0560">Oxidoreductase</keyword>
<feature type="binding site" evidence="7">
    <location>
        <position position="270"/>
    </location>
    <ligand>
        <name>[4Fe-4S] cluster</name>
        <dbReference type="ChEBI" id="CHEBI:49883"/>
    </ligand>
</feature>